<dbReference type="GO" id="GO:0007155">
    <property type="term" value="P:cell adhesion"/>
    <property type="evidence" value="ECO:0007669"/>
    <property type="project" value="InterPro"/>
</dbReference>
<dbReference type="InterPro" id="IPR016186">
    <property type="entry name" value="C-type_lectin-like/link_sf"/>
</dbReference>
<reference evidence="4" key="1">
    <citation type="journal article" date="2020" name="Nature">
        <title>Giant virus diversity and host interactions through global metagenomics.</title>
        <authorList>
            <person name="Schulz F."/>
            <person name="Roux S."/>
            <person name="Paez-Espino D."/>
            <person name="Jungbluth S."/>
            <person name="Walsh D.A."/>
            <person name="Denef V.J."/>
            <person name="McMahon K.D."/>
            <person name="Konstantinidis K.T."/>
            <person name="Eloe-Fadrosh E.A."/>
            <person name="Kyrpides N.C."/>
            <person name="Woyke T."/>
        </authorList>
    </citation>
    <scope>NUCLEOTIDE SEQUENCE</scope>
    <source>
        <strain evidence="4">GVMAG-S-3300013006-158</strain>
    </source>
</reference>
<feature type="transmembrane region" description="Helical" evidence="2">
    <location>
        <begin position="70"/>
        <end position="91"/>
    </location>
</feature>
<organism evidence="4">
    <name type="scientific">viral metagenome</name>
    <dbReference type="NCBI Taxonomy" id="1070528"/>
    <lineage>
        <taxon>unclassified sequences</taxon>
        <taxon>metagenomes</taxon>
        <taxon>organismal metagenomes</taxon>
    </lineage>
</organism>
<keyword evidence="1" id="KW-1015">Disulfide bond</keyword>
<keyword evidence="2" id="KW-0472">Membrane</keyword>
<dbReference type="SUPFAM" id="SSF56436">
    <property type="entry name" value="C-type lectin-like"/>
    <property type="match status" value="1"/>
</dbReference>
<dbReference type="EMBL" id="MN740936">
    <property type="protein sequence ID" value="QHU18645.1"/>
    <property type="molecule type" value="Genomic_DNA"/>
</dbReference>
<evidence type="ECO:0000256" key="2">
    <source>
        <dbReference type="SAM" id="Phobius"/>
    </source>
</evidence>
<dbReference type="Gene3D" id="3.10.100.10">
    <property type="entry name" value="Mannose-Binding Protein A, subunit A"/>
    <property type="match status" value="1"/>
</dbReference>
<protein>
    <recommendedName>
        <fullName evidence="3">Link domain-containing protein</fullName>
    </recommendedName>
</protein>
<keyword evidence="2" id="KW-0812">Transmembrane</keyword>
<evidence type="ECO:0000313" key="4">
    <source>
        <dbReference type="EMBL" id="QHU18645.1"/>
    </source>
</evidence>
<dbReference type="AlphaFoldDB" id="A0A6C0KKZ5"/>
<evidence type="ECO:0000259" key="3">
    <source>
        <dbReference type="PROSITE" id="PS50963"/>
    </source>
</evidence>
<dbReference type="SMART" id="SM00445">
    <property type="entry name" value="LINK"/>
    <property type="match status" value="1"/>
</dbReference>
<dbReference type="InterPro" id="IPR000538">
    <property type="entry name" value="Link_dom"/>
</dbReference>
<dbReference type="Pfam" id="PF00193">
    <property type="entry name" value="Xlink"/>
    <property type="match status" value="1"/>
</dbReference>
<feature type="domain" description="Link" evidence="3">
    <location>
        <begin position="143"/>
        <end position="243"/>
    </location>
</feature>
<dbReference type="GO" id="GO:0005540">
    <property type="term" value="F:hyaluronic acid binding"/>
    <property type="evidence" value="ECO:0007669"/>
    <property type="project" value="InterPro"/>
</dbReference>
<dbReference type="InterPro" id="IPR016187">
    <property type="entry name" value="CTDL_fold"/>
</dbReference>
<evidence type="ECO:0000256" key="1">
    <source>
        <dbReference type="ARBA" id="ARBA00023157"/>
    </source>
</evidence>
<dbReference type="PROSITE" id="PS50963">
    <property type="entry name" value="LINK_2"/>
    <property type="match status" value="1"/>
</dbReference>
<proteinExistence type="predicted"/>
<name>A0A6C0KKZ5_9ZZZZ</name>
<accession>A0A6C0KKZ5</accession>
<sequence length="294" mass="31893">MNANSKASNNTVVNAMSSFVNAPVNSVKNAATNMANSVKNAIYNSNVSNIMEPINNSIQNSIENTTAPLISVPIIIALGIFIVLFVIVVIFRQQVVQGFEVAIDKIKGWLGLSKPAVQGPPPEFVPDSQEIDQTSIEKILPGKKEVFNIASNKYTYSDADALCKAFGAELAMYDQVKDAWRKGADWCNYGWVKGQSAIYPTQEATFEKLQAGPDDQKLSCGLPGINGGHFDNPELRFGVNCFGVKPSEKDQDSEASMTVNLTPDALAVDKKILGYKKELNAIPVNPFKPGTWSS</sequence>
<keyword evidence="2" id="KW-1133">Transmembrane helix</keyword>